<dbReference type="Proteomes" id="UP000762676">
    <property type="component" value="Unassembled WGS sequence"/>
</dbReference>
<evidence type="ECO:0000313" key="1">
    <source>
        <dbReference type="EMBL" id="GFS15983.1"/>
    </source>
</evidence>
<comment type="caution">
    <text evidence="1">The sequence shown here is derived from an EMBL/GenBank/DDBJ whole genome shotgun (WGS) entry which is preliminary data.</text>
</comment>
<accession>A0AAV4J2X7</accession>
<reference evidence="1 2" key="1">
    <citation type="journal article" date="2021" name="Elife">
        <title>Chloroplast acquisition without the gene transfer in kleptoplastic sea slugs, Plakobranchus ocellatus.</title>
        <authorList>
            <person name="Maeda T."/>
            <person name="Takahashi S."/>
            <person name="Yoshida T."/>
            <person name="Shimamura S."/>
            <person name="Takaki Y."/>
            <person name="Nagai Y."/>
            <person name="Toyoda A."/>
            <person name="Suzuki Y."/>
            <person name="Arimoto A."/>
            <person name="Ishii H."/>
            <person name="Satoh N."/>
            <person name="Nishiyama T."/>
            <person name="Hasebe M."/>
            <person name="Maruyama T."/>
            <person name="Minagawa J."/>
            <person name="Obokata J."/>
            <person name="Shigenobu S."/>
        </authorList>
    </citation>
    <scope>NUCLEOTIDE SEQUENCE [LARGE SCALE GENOMIC DNA]</scope>
</reference>
<proteinExistence type="predicted"/>
<organism evidence="1 2">
    <name type="scientific">Elysia marginata</name>
    <dbReference type="NCBI Taxonomy" id="1093978"/>
    <lineage>
        <taxon>Eukaryota</taxon>
        <taxon>Metazoa</taxon>
        <taxon>Spiralia</taxon>
        <taxon>Lophotrochozoa</taxon>
        <taxon>Mollusca</taxon>
        <taxon>Gastropoda</taxon>
        <taxon>Heterobranchia</taxon>
        <taxon>Euthyneura</taxon>
        <taxon>Panpulmonata</taxon>
        <taxon>Sacoglossa</taxon>
        <taxon>Placobranchoidea</taxon>
        <taxon>Plakobranchidae</taxon>
        <taxon>Elysia</taxon>
    </lineage>
</organism>
<evidence type="ECO:0000313" key="2">
    <source>
        <dbReference type="Proteomes" id="UP000762676"/>
    </source>
</evidence>
<dbReference type="AlphaFoldDB" id="A0AAV4J2X7"/>
<protein>
    <recommendedName>
        <fullName evidence="3">GAE domain-containing protein</fullName>
    </recommendedName>
</protein>
<evidence type="ECO:0008006" key="3">
    <source>
        <dbReference type="Google" id="ProtNLM"/>
    </source>
</evidence>
<keyword evidence="2" id="KW-1185">Reference proteome</keyword>
<dbReference type="EMBL" id="BMAT01006598">
    <property type="protein sequence ID" value="GFS15983.1"/>
    <property type="molecule type" value="Genomic_DNA"/>
</dbReference>
<sequence length="77" mass="8482">MAVMSSAFSAGAKHVLLNVPQKFMPGRPLHVALTLTRNSPQMTTVRVSLMSLTNATYEIVSNEANLEPGEMENMYKK</sequence>
<name>A0AAV4J2X7_9GAST</name>
<gene>
    <name evidence="1" type="ORF">ElyMa_003202200</name>
</gene>